<accession>A0ABN4ZF03</accession>
<evidence type="ECO:0000313" key="1">
    <source>
        <dbReference type="EMBL" id="ARF52436.1"/>
    </source>
</evidence>
<organism evidence="1 2">
    <name type="scientific">Pantoea stewartii subsp. stewartii DC283</name>
    <dbReference type="NCBI Taxonomy" id="660596"/>
    <lineage>
        <taxon>Bacteria</taxon>
        <taxon>Pseudomonadati</taxon>
        <taxon>Pseudomonadota</taxon>
        <taxon>Gammaproteobacteria</taxon>
        <taxon>Enterobacterales</taxon>
        <taxon>Erwiniaceae</taxon>
        <taxon>Pantoea</taxon>
    </lineage>
</organism>
<dbReference type="Proteomes" id="UP000192380">
    <property type="component" value="Plasmid pDSJ09"/>
</dbReference>
<proteinExistence type="predicted"/>
<geneLocation type="plasmid" evidence="1 2">
    <name>pDSJ09</name>
</geneLocation>
<keyword evidence="1" id="KW-0614">Plasmid</keyword>
<keyword evidence="2" id="KW-1185">Reference proteome</keyword>
<dbReference type="RefSeq" id="WP_044243383.1">
    <property type="nucleotide sequence ID" value="NZ_AHIE01000040.1"/>
</dbReference>
<dbReference type="EMBL" id="CP017590">
    <property type="protein sequence ID" value="ARF52436.1"/>
    <property type="molecule type" value="Genomic_DNA"/>
</dbReference>
<sequence>MWQIESGKVKKSTFIVDTDIRGLVAMMNAHGFRTYASCQGHGFPVDRIKPYVAFTARQTEAARLARMLREDAESAVPELLWGWEVTASFNSVFRLCFRLHPTGPHHWWLRYCRSSLKKDFGNIGQMLISVCGKWNEEAGCTHSSNAG</sequence>
<reference evidence="1 2" key="1">
    <citation type="submission" date="2016-10" db="EMBL/GenBank/DDBJ databases">
        <title>Complete Genome Assembly of Pantoea stewartii subsp. stewartii DC283, a Corn Pathogen.</title>
        <authorList>
            <person name="Duong D.A."/>
            <person name="Stevens A.M."/>
            <person name="Jensen R.V."/>
        </authorList>
    </citation>
    <scope>NUCLEOTIDE SEQUENCE [LARGE SCALE GENOMIC DNA]</scope>
    <source>
        <strain evidence="1 2">DC283</strain>
        <plasmid evidence="1 2">pDSJ09</plasmid>
    </source>
</reference>
<name>A0ABN4ZF03_PANSE</name>
<gene>
    <name evidence="1" type="ORF">DSJ_24690</name>
</gene>
<protein>
    <submittedName>
        <fullName evidence="1">Uncharacterized protein</fullName>
    </submittedName>
</protein>
<evidence type="ECO:0000313" key="2">
    <source>
        <dbReference type="Proteomes" id="UP000192380"/>
    </source>
</evidence>